<protein>
    <submittedName>
        <fullName evidence="2">(northern house mosquito) hypothetical protein</fullName>
    </submittedName>
</protein>
<dbReference type="GO" id="GO:0042575">
    <property type="term" value="C:DNA polymerase complex"/>
    <property type="evidence" value="ECO:0007669"/>
    <property type="project" value="UniProtKB-ARBA"/>
</dbReference>
<sequence length="927" mass="105084">MYRQVRVDMQDTNFQRIVWRDDPDQPVQHYRLTTVTYGTSSAAYLATESLRQAARDNAEKHPVAADRILKGFYVDDLMSGADTVEEAQELASQITTILGEAGFVLRKWSSNAPELLENIADSRQGPVPVEFTNVTASVKALGIHWSPTSDWFEFKVNLDINSTNTKRQLLSDASRLFDPFGWLAPVIVKIKIIFQLLWLYDLLWDDPLPPLPEADWNTIKQTLHLLERIRVPRRIPAFNGKLELLGFSDASESAYSAVVYGRSADRNGKIHIVLICAKTKVAPIQQICVPKLELNGSWLLAALMKRVSLALCHLELQHFAFTDSAIVLEWLSAHPRKWKTFVANRTSAILDFLPRSMWHHVSSKDNPADCASRGISPLELLNHPLWWDSPYWAHSEQSFLEHCAAPAPKAPPLEERQIRTFCLEIGSPRSNFTLERYLLDRFSSLRRCTRTLATIRRFLFNLARPKVERLTGPLTPAELKVAGLQLVRLAQHEAFAKEIACLRKSTEVSNKSKLRPLFPFIDRDGTLRVGGRLQNADIPYDMRHPPILPQQHRLTTLVIQDLHLDNLHAGPTLVISTLNQRFWVMGCQTVVRQQLQKCVRCCRMKARTAQQLMGSLPAVRTTPARAFVHVGVDYAGPILVKSGNPRKPHVTKGYIAVFVCLCTKAVHLEVAGDLSTKAFFGALKRFIARRGLCTEIWSDNGTNFVGADRQMQEFFETDEFKQQAAHFAANFGIKWTFIPPSAPHMGGLWEAAVKSAKTHLRKVLGNESATYEELYTILTQIEACLNSRPLCAISNSPDSCEALTPGHFIIQQPMNLLPEPSVSDVPRNRLDNWQLVQQKVEEIWTRWRNEYVTSLQPRSKWQSEIDNLQVNRLVLVKNENTPPAQWELARVVATHPDRNGIVRTVTLRRGTTEYQRPIQKLLPLPTG</sequence>
<dbReference type="GO" id="GO:0015074">
    <property type="term" value="P:DNA integration"/>
    <property type="evidence" value="ECO:0007669"/>
    <property type="project" value="InterPro"/>
</dbReference>
<dbReference type="PANTHER" id="PTHR47331:SF4">
    <property type="entry name" value="PEPTIDASE S1 DOMAIN-CONTAINING PROTEIN"/>
    <property type="match status" value="1"/>
</dbReference>
<dbReference type="PROSITE" id="PS50994">
    <property type="entry name" value="INTEGRASE"/>
    <property type="match status" value="1"/>
</dbReference>
<dbReference type="GO" id="GO:0071897">
    <property type="term" value="P:DNA biosynthetic process"/>
    <property type="evidence" value="ECO:0007669"/>
    <property type="project" value="UniProtKB-ARBA"/>
</dbReference>
<proteinExistence type="predicted"/>
<dbReference type="SUPFAM" id="SSF56672">
    <property type="entry name" value="DNA/RNA polymerases"/>
    <property type="match status" value="1"/>
</dbReference>
<dbReference type="SUPFAM" id="SSF53098">
    <property type="entry name" value="Ribonuclease H-like"/>
    <property type="match status" value="1"/>
</dbReference>
<dbReference type="AlphaFoldDB" id="A0A8D8F7S2"/>
<dbReference type="InterPro" id="IPR008042">
    <property type="entry name" value="Retrotrans_Pao"/>
</dbReference>
<reference evidence="2" key="1">
    <citation type="submission" date="2021-05" db="EMBL/GenBank/DDBJ databases">
        <authorList>
            <person name="Alioto T."/>
            <person name="Alioto T."/>
            <person name="Gomez Garrido J."/>
        </authorList>
    </citation>
    <scope>NUCLEOTIDE SEQUENCE</scope>
</reference>
<dbReference type="Pfam" id="PF05380">
    <property type="entry name" value="Peptidase_A17"/>
    <property type="match status" value="1"/>
</dbReference>
<evidence type="ECO:0000313" key="2">
    <source>
        <dbReference type="EMBL" id="CAG6460034.1"/>
    </source>
</evidence>
<name>A0A8D8F7S2_CULPI</name>
<accession>A0A8D8F7S2</accession>
<dbReference type="Pfam" id="PF17921">
    <property type="entry name" value="Integrase_H2C2"/>
    <property type="match status" value="1"/>
</dbReference>
<feature type="domain" description="Integrase catalytic" evidence="1">
    <location>
        <begin position="619"/>
        <end position="813"/>
    </location>
</feature>
<organism evidence="2">
    <name type="scientific">Culex pipiens</name>
    <name type="common">House mosquito</name>
    <dbReference type="NCBI Taxonomy" id="7175"/>
    <lineage>
        <taxon>Eukaryota</taxon>
        <taxon>Metazoa</taxon>
        <taxon>Ecdysozoa</taxon>
        <taxon>Arthropoda</taxon>
        <taxon>Hexapoda</taxon>
        <taxon>Insecta</taxon>
        <taxon>Pterygota</taxon>
        <taxon>Neoptera</taxon>
        <taxon>Endopterygota</taxon>
        <taxon>Diptera</taxon>
        <taxon>Nematocera</taxon>
        <taxon>Culicoidea</taxon>
        <taxon>Culicidae</taxon>
        <taxon>Culicinae</taxon>
        <taxon>Culicini</taxon>
        <taxon>Culex</taxon>
        <taxon>Culex</taxon>
    </lineage>
</organism>
<dbReference type="GO" id="GO:0003676">
    <property type="term" value="F:nucleic acid binding"/>
    <property type="evidence" value="ECO:0007669"/>
    <property type="project" value="InterPro"/>
</dbReference>
<dbReference type="InterPro" id="IPR040676">
    <property type="entry name" value="DUF5641"/>
</dbReference>
<dbReference type="PANTHER" id="PTHR47331">
    <property type="entry name" value="PHD-TYPE DOMAIN-CONTAINING PROTEIN"/>
    <property type="match status" value="1"/>
</dbReference>
<dbReference type="InterPro" id="IPR041588">
    <property type="entry name" value="Integrase_H2C2"/>
</dbReference>
<dbReference type="Gene3D" id="3.30.420.10">
    <property type="entry name" value="Ribonuclease H-like superfamily/Ribonuclease H"/>
    <property type="match status" value="1"/>
</dbReference>
<dbReference type="Pfam" id="PF18701">
    <property type="entry name" value="DUF5641"/>
    <property type="match status" value="1"/>
</dbReference>
<dbReference type="EMBL" id="HBUE01039279">
    <property type="protein sequence ID" value="CAG6460034.1"/>
    <property type="molecule type" value="Transcribed_RNA"/>
</dbReference>
<dbReference type="InterPro" id="IPR043502">
    <property type="entry name" value="DNA/RNA_pol_sf"/>
</dbReference>
<dbReference type="InterPro" id="IPR012337">
    <property type="entry name" value="RNaseH-like_sf"/>
</dbReference>
<dbReference type="InterPro" id="IPR001584">
    <property type="entry name" value="Integrase_cat-core"/>
</dbReference>
<dbReference type="InterPro" id="IPR036397">
    <property type="entry name" value="RNaseH_sf"/>
</dbReference>
<evidence type="ECO:0000259" key="1">
    <source>
        <dbReference type="PROSITE" id="PS50994"/>
    </source>
</evidence>